<evidence type="ECO:0008006" key="4">
    <source>
        <dbReference type="Google" id="ProtNLM"/>
    </source>
</evidence>
<keyword evidence="3" id="KW-1185">Reference proteome</keyword>
<dbReference type="InterPro" id="IPR040046">
    <property type="entry name" value="FAM228"/>
</dbReference>
<dbReference type="PANTHER" id="PTHR28584:SF1">
    <property type="entry name" value="PROTEIN FAM228B"/>
    <property type="match status" value="1"/>
</dbReference>
<proteinExistence type="inferred from homology"/>
<evidence type="ECO:0000313" key="2">
    <source>
        <dbReference type="Ensembl" id="ENSAOCP00000057984.1"/>
    </source>
</evidence>
<protein>
    <recommendedName>
        <fullName evidence="4">Protein FAM228B</fullName>
    </recommendedName>
</protein>
<evidence type="ECO:0000313" key="3">
    <source>
        <dbReference type="Proteomes" id="UP001501940"/>
    </source>
</evidence>
<dbReference type="PANTHER" id="PTHR28584">
    <property type="entry name" value="FAMILY WITH SEQUENCE SIMILARITY 228 MEMBER A"/>
    <property type="match status" value="1"/>
</dbReference>
<dbReference type="Ensembl" id="ENSAOCT00000054678.1">
    <property type="protein sequence ID" value="ENSAOCP00000057984.1"/>
    <property type="gene ID" value="ENSAOCG00000030794.1"/>
</dbReference>
<dbReference type="Proteomes" id="UP001501940">
    <property type="component" value="Chromosome 12"/>
</dbReference>
<comment type="similarity">
    <text evidence="1">Belongs to the FAM228 family.</text>
</comment>
<name>A0AAQ5YYN6_AMPOC</name>
<dbReference type="AlphaFoldDB" id="A0AAQ5YYN6"/>
<dbReference type="GeneTree" id="ENSGT00940000171406"/>
<reference evidence="2" key="3">
    <citation type="submission" date="2025-09" db="UniProtKB">
        <authorList>
            <consortium name="Ensembl"/>
        </authorList>
    </citation>
    <scope>IDENTIFICATION</scope>
</reference>
<reference evidence="2 3" key="1">
    <citation type="submission" date="2022-01" db="EMBL/GenBank/DDBJ databases">
        <title>A chromosome-scale genome assembly of the false clownfish, Amphiprion ocellaris.</title>
        <authorList>
            <person name="Ryu T."/>
        </authorList>
    </citation>
    <scope>NUCLEOTIDE SEQUENCE [LARGE SCALE GENOMIC DNA]</scope>
</reference>
<accession>A0AAQ5YYN6</accession>
<evidence type="ECO:0000256" key="1">
    <source>
        <dbReference type="ARBA" id="ARBA00007753"/>
    </source>
</evidence>
<organism evidence="2 3">
    <name type="scientific">Amphiprion ocellaris</name>
    <name type="common">Clown anemonefish</name>
    <dbReference type="NCBI Taxonomy" id="80972"/>
    <lineage>
        <taxon>Eukaryota</taxon>
        <taxon>Metazoa</taxon>
        <taxon>Chordata</taxon>
        <taxon>Craniata</taxon>
        <taxon>Vertebrata</taxon>
        <taxon>Euteleostomi</taxon>
        <taxon>Actinopterygii</taxon>
        <taxon>Neopterygii</taxon>
        <taxon>Teleostei</taxon>
        <taxon>Neoteleostei</taxon>
        <taxon>Acanthomorphata</taxon>
        <taxon>Ovalentaria</taxon>
        <taxon>Pomacentridae</taxon>
        <taxon>Amphiprion</taxon>
    </lineage>
</organism>
<reference evidence="2" key="2">
    <citation type="submission" date="2025-08" db="UniProtKB">
        <authorList>
            <consortium name="Ensembl"/>
        </authorList>
    </citation>
    <scope>IDENTIFICATION</scope>
</reference>
<sequence length="200" mass="23414">MMDMKKNSSRGVIMVHTPLPVSLLRSQFQDVTVASDCRKILSQMTRNIRNMRSASSRQEQLSSASLRRLQVKIESENQQMTEIIQPLVDTENTLIKELQSFLELRDVTELRRKELLHKSWTERVWFPLQRKVEQHLNYLQHCNAKGFVFLETYDLKEYDPFPLSTTKPNYFKLRTAALKDPFPRCLHETLQEKTACGAGK</sequence>